<dbReference type="OrthoDB" id="9154548at2"/>
<gene>
    <name evidence="1" type="ORF">FM042_03460</name>
</gene>
<reference evidence="1 2" key="1">
    <citation type="submission" date="2019-07" db="EMBL/GenBank/DDBJ databases">
        <authorList>
            <person name="Yang M."/>
            <person name="Zhao D."/>
            <person name="Xiang H."/>
        </authorList>
    </citation>
    <scope>NUCLEOTIDE SEQUENCE [LARGE SCALE GENOMIC DNA]</scope>
    <source>
        <strain evidence="1 2">IM1326</strain>
    </source>
</reference>
<evidence type="ECO:0000313" key="2">
    <source>
        <dbReference type="Proteomes" id="UP000320359"/>
    </source>
</evidence>
<sequence length="262" mass="28962">MGNENKHGLPRDIPAAVKREVRQRCGFGCVVCGLAIIQYEHIDPEFYEAKEHDPEKITVLCGACHDKVTRGVWSKEKVIRHNEKPKCVSAGYAADFFDIGETLPIVVFGGSEWADTPTIIEAFGETILGLSLDDDSGLVQISGVFHNDEDQEIFRIDKNEWKGSAGNFDIDIVGSTLTVRKEKRKIALKIKVEPPNLFIVEEIDMVFRGAQISGVRNKGFKVVAPDGSTINVHTLKAESCVAGVNIEENGVSLGYKCKKLRF</sequence>
<comment type="caution">
    <text evidence="1">The sequence shown here is derived from an EMBL/GenBank/DDBJ whole genome shotgun (WGS) entry which is preliminary data.</text>
</comment>
<accession>A0A552X4G7</accession>
<dbReference type="RefSeq" id="WP_143234345.1">
    <property type="nucleotide sequence ID" value="NZ_VJWL01000001.1"/>
</dbReference>
<keyword evidence="2" id="KW-1185">Reference proteome</keyword>
<dbReference type="EMBL" id="VJWL01000001">
    <property type="protein sequence ID" value="TRW49920.1"/>
    <property type="molecule type" value="Genomic_DNA"/>
</dbReference>
<protein>
    <recommendedName>
        <fullName evidence="3">HNH domain-containing protein</fullName>
    </recommendedName>
</protein>
<name>A0A552X4G7_9GAMM</name>
<evidence type="ECO:0008006" key="3">
    <source>
        <dbReference type="Google" id="ProtNLM"/>
    </source>
</evidence>
<dbReference type="Proteomes" id="UP000320359">
    <property type="component" value="Unassembled WGS sequence"/>
</dbReference>
<evidence type="ECO:0000313" key="1">
    <source>
        <dbReference type="EMBL" id="TRW49920.1"/>
    </source>
</evidence>
<organism evidence="1 2">
    <name type="scientific">Aliidiomarina halalkaliphila</name>
    <dbReference type="NCBI Taxonomy" id="2593535"/>
    <lineage>
        <taxon>Bacteria</taxon>
        <taxon>Pseudomonadati</taxon>
        <taxon>Pseudomonadota</taxon>
        <taxon>Gammaproteobacteria</taxon>
        <taxon>Alteromonadales</taxon>
        <taxon>Idiomarinaceae</taxon>
        <taxon>Aliidiomarina</taxon>
    </lineage>
</organism>
<dbReference type="AlphaFoldDB" id="A0A552X4G7"/>
<proteinExistence type="predicted"/>